<dbReference type="InterPro" id="IPR036615">
    <property type="entry name" value="Mur_ligase_C_dom_sf"/>
</dbReference>
<keyword evidence="11 12" id="KW-0961">Cell wall biogenesis/degradation</keyword>
<feature type="modified residue" description="N6-carboxylysine" evidence="12">
    <location>
        <position position="221"/>
    </location>
</feature>
<dbReference type="Pfam" id="PF01225">
    <property type="entry name" value="Mur_ligase"/>
    <property type="match status" value="1"/>
</dbReference>
<dbReference type="PANTHER" id="PTHR23135:SF4">
    <property type="entry name" value="UDP-N-ACETYLMURAMOYL-L-ALANYL-D-GLUTAMATE--2,6-DIAMINOPIMELATE LIGASE MURE HOMOLOG, CHLOROPLASTIC"/>
    <property type="match status" value="1"/>
</dbReference>
<evidence type="ECO:0000256" key="5">
    <source>
        <dbReference type="ARBA" id="ARBA00022618"/>
    </source>
</evidence>
<dbReference type="GO" id="GO:0004326">
    <property type="term" value="F:tetrahydrofolylpolyglutamate synthase activity"/>
    <property type="evidence" value="ECO:0007669"/>
    <property type="project" value="InterPro"/>
</dbReference>
<feature type="domain" description="Mur ligase central" evidence="16">
    <location>
        <begin position="110"/>
        <end position="314"/>
    </location>
</feature>
<dbReference type="GO" id="GO:0051301">
    <property type="term" value="P:cell division"/>
    <property type="evidence" value="ECO:0007669"/>
    <property type="project" value="UniProtKB-KW"/>
</dbReference>
<dbReference type="NCBIfam" id="TIGR01085">
    <property type="entry name" value="murE"/>
    <property type="match status" value="1"/>
</dbReference>
<comment type="subcellular location">
    <subcellularLocation>
        <location evidence="12 13">Cytoplasm</location>
    </subcellularLocation>
</comment>
<comment type="PTM">
    <text evidence="12">Carboxylation is probably crucial for Mg(2+) binding and, consequently, for the gamma-phosphate positioning of ATP.</text>
</comment>
<dbReference type="InterPro" id="IPR036565">
    <property type="entry name" value="Mur-like_cat_sf"/>
</dbReference>
<evidence type="ECO:0000256" key="6">
    <source>
        <dbReference type="ARBA" id="ARBA00022741"/>
    </source>
</evidence>
<evidence type="ECO:0000256" key="4">
    <source>
        <dbReference type="ARBA" id="ARBA00022598"/>
    </source>
</evidence>
<dbReference type="EMBL" id="NGKU01000001">
    <property type="protein sequence ID" value="OTN75618.1"/>
    <property type="molecule type" value="Genomic_DNA"/>
</dbReference>
<dbReference type="STRING" id="1834191.A5886_000693"/>
<name>A0A242A3J8_9ENTE</name>
<keyword evidence="3 12" id="KW-0963">Cytoplasm</keyword>
<dbReference type="RefSeq" id="WP_086273655.1">
    <property type="nucleotide sequence ID" value="NZ_NGKU01000001.1"/>
</dbReference>
<evidence type="ECO:0000256" key="3">
    <source>
        <dbReference type="ARBA" id="ARBA00022490"/>
    </source>
</evidence>
<feature type="binding site" evidence="12">
    <location>
        <position position="386"/>
    </location>
    <ligand>
        <name>meso-2,6-diaminopimelate</name>
        <dbReference type="ChEBI" id="CHEBI:57791"/>
    </ligand>
</feature>
<dbReference type="EC" id="6.3.2.13" evidence="12"/>
<dbReference type="GO" id="GO:0000287">
    <property type="term" value="F:magnesium ion binding"/>
    <property type="evidence" value="ECO:0007669"/>
    <property type="project" value="UniProtKB-UniRule"/>
</dbReference>
<evidence type="ECO:0000259" key="14">
    <source>
        <dbReference type="Pfam" id="PF01225"/>
    </source>
</evidence>
<dbReference type="GO" id="GO:0071555">
    <property type="term" value="P:cell wall organization"/>
    <property type="evidence" value="ECO:0007669"/>
    <property type="project" value="UniProtKB-KW"/>
</dbReference>
<evidence type="ECO:0000256" key="13">
    <source>
        <dbReference type="RuleBase" id="RU004135"/>
    </source>
</evidence>
<dbReference type="NCBIfam" id="NF001126">
    <property type="entry name" value="PRK00139.1-4"/>
    <property type="match status" value="1"/>
</dbReference>
<evidence type="ECO:0000256" key="12">
    <source>
        <dbReference type="HAMAP-Rule" id="MF_00208"/>
    </source>
</evidence>
<evidence type="ECO:0000313" key="18">
    <source>
        <dbReference type="Proteomes" id="UP000195043"/>
    </source>
</evidence>
<sequence>MMDVRTLIKHCFLMAPIEEKVKKLEIQHLMKDSRIVAQNGMFIAIKGANCDGHTKIAEAMKNGAVVAVVEEVPQDSSIPYIIVPDTTRALAQISAIFYGQPSQAMQVIGVTGTNGKTTVTQLIGQLVESLGGTPGVIGTIHNRIADQTRKTVNTTPDSLCMQELLAEMVAAEVNIAALEVSSHGLYGGRTWGIDFDVAVFTNLTQDHLDYHGSMENYFQAKSLLFSQLGNLAATENKYAVINWDDPYGQRLCQLTSANILTYGCHGEGMLQAVDCEIASNQTQFTLMYLDQSYQVSTALIGEFNVANLLAAIGAMIGLGYDIETLIPLIPALKPISGRFQTVKNRKQVTAIVDYAHTPDGLEKVLQTIQAIAQQKIYCVVGCGGDRDKTKRPLMADVALRYADQAIFTMDNPRSEDPVRITEDMIAQTDKTNYDIVLDRQAAIFHALNLARPGDIVLVAGKGHETTQTIGQQINHFDDREVIRSYQISEGVPR</sequence>
<comment type="caution">
    <text evidence="17">The sequence shown here is derived from an EMBL/GenBank/DDBJ whole genome shotgun (WGS) entry which is preliminary data.</text>
</comment>
<dbReference type="InterPro" id="IPR013221">
    <property type="entry name" value="Mur_ligase_cen"/>
</dbReference>
<keyword evidence="8 12" id="KW-0133">Cell shape</keyword>
<feature type="binding site" evidence="12">
    <location>
        <begin position="112"/>
        <end position="118"/>
    </location>
    <ligand>
        <name>ATP</name>
        <dbReference type="ChEBI" id="CHEBI:30616"/>
    </ligand>
</feature>
<dbReference type="Gene3D" id="3.40.1190.10">
    <property type="entry name" value="Mur-like, catalytic domain"/>
    <property type="match status" value="1"/>
</dbReference>
<evidence type="ECO:0000313" key="17">
    <source>
        <dbReference type="EMBL" id="OTN75618.1"/>
    </source>
</evidence>
<keyword evidence="10 12" id="KW-0131">Cell cycle</keyword>
<dbReference type="OrthoDB" id="9800958at2"/>
<feature type="binding site" evidence="12">
    <location>
        <position position="460"/>
    </location>
    <ligand>
        <name>meso-2,6-diaminopimelate</name>
        <dbReference type="ChEBI" id="CHEBI:57791"/>
    </ligand>
</feature>
<accession>A0A242A3J8</accession>
<feature type="short sequence motif" description="Meso-diaminopimelate recognition motif" evidence="12">
    <location>
        <begin position="410"/>
        <end position="413"/>
    </location>
</feature>
<dbReference type="Pfam" id="PF02875">
    <property type="entry name" value="Mur_ligase_C"/>
    <property type="match status" value="1"/>
</dbReference>
<evidence type="ECO:0000256" key="2">
    <source>
        <dbReference type="ARBA" id="ARBA00005898"/>
    </source>
</evidence>
<dbReference type="SUPFAM" id="SSF53623">
    <property type="entry name" value="MurD-like peptide ligases, catalytic domain"/>
    <property type="match status" value="1"/>
</dbReference>
<dbReference type="SUPFAM" id="SSF63418">
    <property type="entry name" value="MurE/MurF N-terminal domain"/>
    <property type="match status" value="1"/>
</dbReference>
<dbReference type="SUPFAM" id="SSF53244">
    <property type="entry name" value="MurD-like peptide ligases, peptide-binding domain"/>
    <property type="match status" value="1"/>
</dbReference>
<comment type="caution">
    <text evidence="12">Lacks conserved residue(s) required for the propagation of feature annotation.</text>
</comment>
<dbReference type="HAMAP" id="MF_00208">
    <property type="entry name" value="MurE"/>
    <property type="match status" value="1"/>
</dbReference>
<dbReference type="InterPro" id="IPR004101">
    <property type="entry name" value="Mur_ligase_C"/>
</dbReference>
<dbReference type="UniPathway" id="UPA00219"/>
<evidence type="ECO:0000256" key="9">
    <source>
        <dbReference type="ARBA" id="ARBA00022984"/>
    </source>
</evidence>
<dbReference type="Gene3D" id="3.90.190.20">
    <property type="entry name" value="Mur ligase, C-terminal domain"/>
    <property type="match status" value="1"/>
</dbReference>
<evidence type="ECO:0000256" key="8">
    <source>
        <dbReference type="ARBA" id="ARBA00022960"/>
    </source>
</evidence>
<evidence type="ECO:0000259" key="16">
    <source>
        <dbReference type="Pfam" id="PF08245"/>
    </source>
</evidence>
<protein>
    <recommendedName>
        <fullName evidence="12">UDP-N-acetylmuramoyl-L-alanyl-D-glutamate--2,6-diaminopimelate ligase</fullName>
        <ecNumber evidence="12">6.3.2.13</ecNumber>
    </recommendedName>
    <alternativeName>
        <fullName evidence="12">Meso-A2pm-adding enzyme</fullName>
    </alternativeName>
    <alternativeName>
        <fullName evidence="12">Meso-diaminopimelate-adding enzyme</fullName>
    </alternativeName>
    <alternativeName>
        <fullName evidence="12">UDP-MurNAc-L-Ala-D-Glu:meso-diaminopimelate ligase</fullName>
    </alternativeName>
    <alternativeName>
        <fullName evidence="12">UDP-MurNAc-tripeptide synthetase</fullName>
    </alternativeName>
    <alternativeName>
        <fullName evidence="12">UDP-N-acetylmuramyl-tripeptide synthetase</fullName>
    </alternativeName>
</protein>
<dbReference type="GO" id="GO:0005524">
    <property type="term" value="F:ATP binding"/>
    <property type="evidence" value="ECO:0007669"/>
    <property type="project" value="UniProtKB-UniRule"/>
</dbReference>
<comment type="function">
    <text evidence="12">Catalyzes the addition of meso-diaminopimelic acid to the nucleotide precursor UDP-N-acetylmuramoyl-L-alanyl-D-glutamate (UMAG) in the biosynthesis of bacterial cell-wall peptidoglycan.</text>
</comment>
<organism evidence="17 18">
    <name type="scientific">Candidatus Enterococcus testudinis</name>
    <dbReference type="NCBI Taxonomy" id="1834191"/>
    <lineage>
        <taxon>Bacteria</taxon>
        <taxon>Bacillati</taxon>
        <taxon>Bacillota</taxon>
        <taxon>Bacilli</taxon>
        <taxon>Lactobacillales</taxon>
        <taxon>Enterococcaceae</taxon>
        <taxon>Enterococcus</taxon>
    </lineage>
</organism>
<keyword evidence="9 12" id="KW-0573">Peptidoglycan synthesis</keyword>
<comment type="similarity">
    <text evidence="2 12">Belongs to the MurCDEF family. MurE subfamily.</text>
</comment>
<dbReference type="Gene3D" id="3.40.1390.10">
    <property type="entry name" value="MurE/MurF, N-terminal domain"/>
    <property type="match status" value="1"/>
</dbReference>
<evidence type="ECO:0000256" key="1">
    <source>
        <dbReference type="ARBA" id="ARBA00004752"/>
    </source>
</evidence>
<dbReference type="Pfam" id="PF08245">
    <property type="entry name" value="Mur_ligase_M"/>
    <property type="match status" value="1"/>
</dbReference>
<feature type="binding site" evidence="12">
    <location>
        <position position="464"/>
    </location>
    <ligand>
        <name>meso-2,6-diaminopimelate</name>
        <dbReference type="ChEBI" id="CHEBI:57791"/>
    </ligand>
</feature>
<dbReference type="GO" id="GO:0009252">
    <property type="term" value="P:peptidoglycan biosynthetic process"/>
    <property type="evidence" value="ECO:0007669"/>
    <property type="project" value="UniProtKB-UniRule"/>
</dbReference>
<feature type="binding site" evidence="12">
    <location>
        <position position="189"/>
    </location>
    <ligand>
        <name>UDP-N-acetyl-alpha-D-muramoyl-L-alanyl-D-glutamate</name>
        <dbReference type="ChEBI" id="CHEBI:83900"/>
    </ligand>
</feature>
<evidence type="ECO:0000256" key="11">
    <source>
        <dbReference type="ARBA" id="ARBA00023316"/>
    </source>
</evidence>
<dbReference type="InterPro" id="IPR035911">
    <property type="entry name" value="MurE/MurF_N"/>
</dbReference>
<dbReference type="GO" id="GO:0008765">
    <property type="term" value="F:UDP-N-acetylmuramoylalanyl-D-glutamate-2,6-diaminopimelate ligase activity"/>
    <property type="evidence" value="ECO:0007669"/>
    <property type="project" value="UniProtKB-UniRule"/>
</dbReference>
<keyword evidence="5 12" id="KW-0132">Cell division</keyword>
<evidence type="ECO:0000256" key="10">
    <source>
        <dbReference type="ARBA" id="ARBA00023306"/>
    </source>
</evidence>
<keyword evidence="6 12" id="KW-0547">Nucleotide-binding</keyword>
<proteinExistence type="inferred from homology"/>
<feature type="binding site" evidence="12">
    <location>
        <begin position="410"/>
        <end position="413"/>
    </location>
    <ligand>
        <name>meso-2,6-diaminopimelate</name>
        <dbReference type="ChEBI" id="CHEBI:57791"/>
    </ligand>
</feature>
<dbReference type="PROSITE" id="PS01011">
    <property type="entry name" value="FOLYLPOLYGLU_SYNT_1"/>
    <property type="match status" value="1"/>
</dbReference>
<evidence type="ECO:0000256" key="7">
    <source>
        <dbReference type="ARBA" id="ARBA00022840"/>
    </source>
</evidence>
<dbReference type="GO" id="GO:0008360">
    <property type="term" value="P:regulation of cell shape"/>
    <property type="evidence" value="ECO:0007669"/>
    <property type="project" value="UniProtKB-KW"/>
</dbReference>
<dbReference type="InterPro" id="IPR000713">
    <property type="entry name" value="Mur_ligase_N"/>
</dbReference>
<feature type="binding site" evidence="12">
    <location>
        <position position="153"/>
    </location>
    <ligand>
        <name>UDP-N-acetyl-alpha-D-muramoyl-L-alanyl-D-glutamate</name>
        <dbReference type="ChEBI" id="CHEBI:83900"/>
    </ligand>
</feature>
<keyword evidence="7 12" id="KW-0067">ATP-binding</keyword>
<dbReference type="NCBIfam" id="NF001124">
    <property type="entry name" value="PRK00139.1-2"/>
    <property type="match status" value="1"/>
</dbReference>
<dbReference type="InterPro" id="IPR005761">
    <property type="entry name" value="UDP-N-AcMur-Glu-dNH2Pim_ligase"/>
</dbReference>
<dbReference type="AlphaFoldDB" id="A0A242A3J8"/>
<reference evidence="17 18" key="1">
    <citation type="submission" date="2017-05" db="EMBL/GenBank/DDBJ databases">
        <title>The Genome Sequence of Enterococcus sp. 8G7_MSG3316.</title>
        <authorList>
            <consortium name="The Broad Institute Genomics Platform"/>
            <consortium name="The Broad Institute Genomic Center for Infectious Diseases"/>
            <person name="Earl A."/>
            <person name="Manson A."/>
            <person name="Schwartman J."/>
            <person name="Gilmore M."/>
            <person name="Abouelleil A."/>
            <person name="Cao P."/>
            <person name="Chapman S."/>
            <person name="Cusick C."/>
            <person name="Shea T."/>
            <person name="Young S."/>
            <person name="Neafsey D."/>
            <person name="Nusbaum C."/>
            <person name="Birren B."/>
        </authorList>
    </citation>
    <scope>NUCLEOTIDE SEQUENCE [LARGE SCALE GENOMIC DNA]</scope>
    <source>
        <strain evidence="17 18">8G7_MSG3316</strain>
    </source>
</reference>
<feature type="binding site" evidence="12">
    <location>
        <position position="181"/>
    </location>
    <ligand>
        <name>UDP-N-acetyl-alpha-D-muramoyl-L-alanyl-D-glutamate</name>
        <dbReference type="ChEBI" id="CHEBI:83900"/>
    </ligand>
</feature>
<feature type="domain" description="Mur ligase N-terminal catalytic" evidence="14">
    <location>
        <begin position="26"/>
        <end position="95"/>
    </location>
</feature>
<dbReference type="GO" id="GO:0005737">
    <property type="term" value="C:cytoplasm"/>
    <property type="evidence" value="ECO:0007669"/>
    <property type="project" value="UniProtKB-SubCell"/>
</dbReference>
<comment type="cofactor">
    <cofactor evidence="12">
        <name>Mg(2+)</name>
        <dbReference type="ChEBI" id="CHEBI:18420"/>
    </cofactor>
</comment>
<dbReference type="Proteomes" id="UP000195043">
    <property type="component" value="Unassembled WGS sequence"/>
</dbReference>
<gene>
    <name evidence="12" type="primary">murE</name>
    <name evidence="17" type="ORF">A5886_000693</name>
</gene>
<keyword evidence="18" id="KW-1185">Reference proteome</keyword>
<comment type="pathway">
    <text evidence="1 12 13">Cell wall biogenesis; peptidoglycan biosynthesis.</text>
</comment>
<feature type="binding site" evidence="12">
    <location>
        <begin position="154"/>
        <end position="155"/>
    </location>
    <ligand>
        <name>UDP-N-acetyl-alpha-D-muramoyl-L-alanyl-D-glutamate</name>
        <dbReference type="ChEBI" id="CHEBI:83900"/>
    </ligand>
</feature>
<dbReference type="PANTHER" id="PTHR23135">
    <property type="entry name" value="MUR LIGASE FAMILY MEMBER"/>
    <property type="match status" value="1"/>
</dbReference>
<feature type="domain" description="Mur ligase C-terminal" evidence="15">
    <location>
        <begin position="337"/>
        <end position="462"/>
    </location>
</feature>
<evidence type="ECO:0000259" key="15">
    <source>
        <dbReference type="Pfam" id="PF02875"/>
    </source>
</evidence>
<dbReference type="InterPro" id="IPR018109">
    <property type="entry name" value="Folylpolyglutamate_synth_CS"/>
</dbReference>
<keyword evidence="12" id="KW-0460">Magnesium</keyword>
<comment type="catalytic activity">
    <reaction evidence="12">
        <text>UDP-N-acetyl-alpha-D-muramoyl-L-alanyl-D-glutamate + meso-2,6-diaminopimelate + ATP = UDP-N-acetyl-alpha-D-muramoyl-L-alanyl-gamma-D-glutamyl-meso-2,6-diaminopimelate + ADP + phosphate + H(+)</text>
        <dbReference type="Rhea" id="RHEA:23676"/>
        <dbReference type="ChEBI" id="CHEBI:15378"/>
        <dbReference type="ChEBI" id="CHEBI:30616"/>
        <dbReference type="ChEBI" id="CHEBI:43474"/>
        <dbReference type="ChEBI" id="CHEBI:57791"/>
        <dbReference type="ChEBI" id="CHEBI:83900"/>
        <dbReference type="ChEBI" id="CHEBI:83905"/>
        <dbReference type="ChEBI" id="CHEBI:456216"/>
        <dbReference type="EC" id="6.3.2.13"/>
    </reaction>
</comment>
<feature type="binding site" evidence="12">
    <location>
        <position position="33"/>
    </location>
    <ligand>
        <name>UDP-N-acetyl-alpha-D-muramoyl-L-alanyl-D-glutamate</name>
        <dbReference type="ChEBI" id="CHEBI:83900"/>
    </ligand>
</feature>
<keyword evidence="4 12" id="KW-0436">Ligase</keyword>